<name>A0A7J6LXM4_PERCH</name>
<dbReference type="OrthoDB" id="421453at2759"/>
<accession>A0A7J6LXM4</accession>
<gene>
    <name evidence="1" type="ORF">FOL47_005491</name>
</gene>
<dbReference type="SUPFAM" id="SSF56672">
    <property type="entry name" value="DNA/RNA polymerases"/>
    <property type="match status" value="1"/>
</dbReference>
<dbReference type="EMBL" id="JAAPAO010000302">
    <property type="protein sequence ID" value="KAF4663916.1"/>
    <property type="molecule type" value="Genomic_DNA"/>
</dbReference>
<proteinExistence type="predicted"/>
<organism evidence="1 2">
    <name type="scientific">Perkinsus chesapeaki</name>
    <name type="common">Clam parasite</name>
    <name type="synonym">Perkinsus andrewsi</name>
    <dbReference type="NCBI Taxonomy" id="330153"/>
    <lineage>
        <taxon>Eukaryota</taxon>
        <taxon>Sar</taxon>
        <taxon>Alveolata</taxon>
        <taxon>Perkinsozoa</taxon>
        <taxon>Perkinsea</taxon>
        <taxon>Perkinsida</taxon>
        <taxon>Perkinsidae</taxon>
        <taxon>Perkinsus</taxon>
    </lineage>
</organism>
<dbReference type="AlphaFoldDB" id="A0A7J6LXM4"/>
<comment type="caution">
    <text evidence="1">The sequence shown here is derived from an EMBL/GenBank/DDBJ whole genome shotgun (WGS) entry which is preliminary data.</text>
</comment>
<dbReference type="InterPro" id="IPR052055">
    <property type="entry name" value="Hepadnavirus_pol/RT"/>
</dbReference>
<keyword evidence="2" id="KW-1185">Reference proteome</keyword>
<evidence type="ECO:0008006" key="3">
    <source>
        <dbReference type="Google" id="ProtNLM"/>
    </source>
</evidence>
<dbReference type="Proteomes" id="UP000591131">
    <property type="component" value="Unassembled WGS sequence"/>
</dbReference>
<evidence type="ECO:0000313" key="2">
    <source>
        <dbReference type="Proteomes" id="UP000591131"/>
    </source>
</evidence>
<dbReference type="PANTHER" id="PTHR33050:SF7">
    <property type="entry name" value="RIBONUCLEASE H"/>
    <property type="match status" value="1"/>
</dbReference>
<sequence>MPSSFSCFPYPTPSLVDSTEINSMRQNLHLVGSLPSPTVQVETKFKSGFGLDFPPPGARYPDLSLSQKTVLKAVDEVVSEWGLVDVIYRGGRSGNLSPGEQTMFADVFEGAASDLRSSLCSLLGCENRPAHSGAPFRAPLWSALADLFGDQVSDASIYKMLDEPFPAGILNCIPVAGNLPTFSLSPSKLAKEPVDFRSAFVNYASAESLPKEVYDYIQEELKANRMEIVPPDEIDGVVISRVAAIPKPTLPCSPPSWRLVEDYRRSGVNRKITPFTCPETLALPSLSDLKAVLKYISRCNSDRYVGFQLDFQRAYRHCVVAKSERSFLCISSPASLGDGRPEKMVVRHRNLPFGLRSSGVLWTRVASALGRLLFRMFDNSSTSMLGFLYIDDLTLFIPSSAQRITVARVLLLTQALGLWISWQKVVLNSFTWKVLGFNVSVQPTISINIPADKITSTVGDLERLLHQPKVTLSQVRRIVGRLTWFSQVLTLVKPYLQRFHALIGYMDRTVHVATVGKELRKDIRVWLAALENTTRPIFAPDNSVSRKAFTACDACTFGLGGFLSVCQDNSQKTWFFRLSLDRLPGPLRRALLRGHMPSSMDMTVLELLASGLGVVLSTRYAPKDLPLHLFTDNSAAAHCLRKCYSSKKRMSTVLRAIATLLSQEDRAFDSLSIHTLASKQNFAADQLSRIGDCAVPTEWEEVDALDLVSSLPWREVLA</sequence>
<reference evidence="1 2" key="1">
    <citation type="submission" date="2020-04" db="EMBL/GenBank/DDBJ databases">
        <title>Perkinsus chesapeaki whole genome sequence.</title>
        <authorList>
            <person name="Bogema D.R."/>
        </authorList>
    </citation>
    <scope>NUCLEOTIDE SEQUENCE [LARGE SCALE GENOMIC DNA]</scope>
    <source>
        <strain evidence="1">ATCC PRA-425</strain>
    </source>
</reference>
<dbReference type="InterPro" id="IPR043502">
    <property type="entry name" value="DNA/RNA_pol_sf"/>
</dbReference>
<protein>
    <recommendedName>
        <fullName evidence="3">Reverse transcriptase domain-containing protein</fullName>
    </recommendedName>
</protein>
<dbReference type="PANTHER" id="PTHR33050">
    <property type="entry name" value="REVERSE TRANSCRIPTASE DOMAIN-CONTAINING PROTEIN"/>
    <property type="match status" value="1"/>
</dbReference>
<evidence type="ECO:0000313" key="1">
    <source>
        <dbReference type="EMBL" id="KAF4663916.1"/>
    </source>
</evidence>